<dbReference type="InterPro" id="IPR040271">
    <property type="entry name" value="T19C3.2-like"/>
</dbReference>
<gene>
    <name evidence="1" type="ORF">EVEC_LOCUS2180</name>
</gene>
<dbReference type="EMBL" id="UXUI01007334">
    <property type="protein sequence ID" value="VDD87037.1"/>
    <property type="molecule type" value="Genomic_DNA"/>
</dbReference>
<name>A0A3P6H4G1_ENTVE</name>
<accession>A0A3P6H4G1</accession>
<sequence length="223" mass="25486">MISVDTQLAAVYSSVEKTKDCSNWSSWGPCTWPNKQKTPYMEQITPICRQHWFYKFVKNHYGEALESFFRYLGSVLKSKAACGMCSYKQSCGFGGRKRCHISPFEVKGGRAILPFFVSEKVCKPKDLKGVDQMESCIVDYNMENGDECQLWPSDKVDLSQIEPQFLPHIRNLKWYECTVQIIKMKGAGVKSEKVCRCCCFPYRPNPKTYQCEKIPGAPDPPGI</sequence>
<protein>
    <submittedName>
        <fullName evidence="1">Uncharacterized protein</fullName>
    </submittedName>
</protein>
<dbReference type="Proteomes" id="UP000274131">
    <property type="component" value="Unassembled WGS sequence"/>
</dbReference>
<dbReference type="OrthoDB" id="5844058at2759"/>
<evidence type="ECO:0000313" key="1">
    <source>
        <dbReference type="EMBL" id="VDD87037.1"/>
    </source>
</evidence>
<dbReference type="AlphaFoldDB" id="A0A3P6H4G1"/>
<evidence type="ECO:0000313" key="2">
    <source>
        <dbReference type="Proteomes" id="UP000274131"/>
    </source>
</evidence>
<dbReference type="PANTHER" id="PTHR37443">
    <property type="entry name" value="PROTEIN CBG09852-RELATED"/>
    <property type="match status" value="1"/>
</dbReference>
<dbReference type="PANTHER" id="PTHR37443:SF3">
    <property type="entry name" value="SECRETED PROTEIN"/>
    <property type="match status" value="1"/>
</dbReference>
<proteinExistence type="predicted"/>
<keyword evidence="2" id="KW-1185">Reference proteome</keyword>
<reference evidence="1 2" key="1">
    <citation type="submission" date="2018-10" db="EMBL/GenBank/DDBJ databases">
        <authorList>
            <consortium name="Pathogen Informatics"/>
        </authorList>
    </citation>
    <scope>NUCLEOTIDE SEQUENCE [LARGE SCALE GENOMIC DNA]</scope>
</reference>
<organism evidence="1 2">
    <name type="scientific">Enterobius vermicularis</name>
    <name type="common">Human pinworm</name>
    <dbReference type="NCBI Taxonomy" id="51028"/>
    <lineage>
        <taxon>Eukaryota</taxon>
        <taxon>Metazoa</taxon>
        <taxon>Ecdysozoa</taxon>
        <taxon>Nematoda</taxon>
        <taxon>Chromadorea</taxon>
        <taxon>Rhabditida</taxon>
        <taxon>Spirurina</taxon>
        <taxon>Oxyuridomorpha</taxon>
        <taxon>Oxyuroidea</taxon>
        <taxon>Oxyuridae</taxon>
        <taxon>Enterobius</taxon>
    </lineage>
</organism>